<comment type="caution">
    <text evidence="1">The sequence shown here is derived from an EMBL/GenBank/DDBJ whole genome shotgun (WGS) entry which is preliminary data.</text>
</comment>
<accession>A0ABT2PUG9</accession>
<name>A0ABT2PUG9_9MOLU</name>
<dbReference type="PROSITE" id="PS51257">
    <property type="entry name" value="PROKAR_LIPOPROTEIN"/>
    <property type="match status" value="1"/>
</dbReference>
<evidence type="ECO:0000313" key="2">
    <source>
        <dbReference type="Proteomes" id="UP001209076"/>
    </source>
</evidence>
<gene>
    <name evidence="1" type="ORF">N7603_02790</name>
</gene>
<dbReference type="EMBL" id="JAOEGN010000004">
    <property type="protein sequence ID" value="MCU0104577.1"/>
    <property type="molecule type" value="Genomic_DNA"/>
</dbReference>
<organism evidence="1 2">
    <name type="scientific">Paracholeplasma vituli</name>
    <dbReference type="NCBI Taxonomy" id="69473"/>
    <lineage>
        <taxon>Bacteria</taxon>
        <taxon>Bacillati</taxon>
        <taxon>Mycoplasmatota</taxon>
        <taxon>Mollicutes</taxon>
        <taxon>Acholeplasmatales</taxon>
        <taxon>Acholeplasmataceae</taxon>
        <taxon>Paracholeplasma</taxon>
    </lineage>
</organism>
<protein>
    <recommendedName>
        <fullName evidence="3">Lipoprotein</fullName>
    </recommendedName>
</protein>
<sequence>MKKIVVFLIIFIVIFGLTACKKEGISLYEATGFEIGNIESAGCNTSLVQSYAWEFDRKFYQHLDVLYEITDSNINDKMNARLIVYVYTNNGDSTIFYFINDFIYFRNDNTNTNYVSIKKTNIDYSKVIQNI</sequence>
<proteinExistence type="predicted"/>
<evidence type="ECO:0008006" key="3">
    <source>
        <dbReference type="Google" id="ProtNLM"/>
    </source>
</evidence>
<dbReference type="Proteomes" id="UP001209076">
    <property type="component" value="Unassembled WGS sequence"/>
</dbReference>
<dbReference type="RefSeq" id="WP_262095817.1">
    <property type="nucleotide sequence ID" value="NZ_JAOEGN010000004.1"/>
</dbReference>
<keyword evidence="2" id="KW-1185">Reference proteome</keyword>
<evidence type="ECO:0000313" key="1">
    <source>
        <dbReference type="EMBL" id="MCU0104577.1"/>
    </source>
</evidence>
<reference evidence="2" key="1">
    <citation type="submission" date="2023-07" db="EMBL/GenBank/DDBJ databases">
        <title>Novel Mycoplasma species identified in domestic and wild animals.</title>
        <authorList>
            <person name="Volokhov D.V."/>
            <person name="Furtak V.A."/>
            <person name="Zagorodnyaya T.A."/>
        </authorList>
    </citation>
    <scope>NUCLEOTIDE SEQUENCE [LARGE SCALE GENOMIC DNA]</scope>
    <source>
        <strain evidence="2">92-19</strain>
    </source>
</reference>